<dbReference type="AlphaFoldDB" id="A0A9P6FLL3"/>
<name>A0A9P6FLL3_9FUNG</name>
<protein>
    <submittedName>
        <fullName evidence="1">Uncharacterized protein</fullName>
    </submittedName>
</protein>
<evidence type="ECO:0000313" key="2">
    <source>
        <dbReference type="Proteomes" id="UP000780801"/>
    </source>
</evidence>
<organism evidence="1 2">
    <name type="scientific">Lunasporangiospora selenospora</name>
    <dbReference type="NCBI Taxonomy" id="979761"/>
    <lineage>
        <taxon>Eukaryota</taxon>
        <taxon>Fungi</taxon>
        <taxon>Fungi incertae sedis</taxon>
        <taxon>Mucoromycota</taxon>
        <taxon>Mortierellomycotina</taxon>
        <taxon>Mortierellomycetes</taxon>
        <taxon>Mortierellales</taxon>
        <taxon>Mortierellaceae</taxon>
        <taxon>Lunasporangiospora</taxon>
    </lineage>
</organism>
<keyword evidence="2" id="KW-1185">Reference proteome</keyword>
<gene>
    <name evidence="1" type="ORF">BGW38_006618</name>
</gene>
<dbReference type="OrthoDB" id="2427949at2759"/>
<evidence type="ECO:0000313" key="1">
    <source>
        <dbReference type="EMBL" id="KAF9577893.1"/>
    </source>
</evidence>
<dbReference type="Proteomes" id="UP000780801">
    <property type="component" value="Unassembled WGS sequence"/>
</dbReference>
<accession>A0A9P6FLL3</accession>
<reference evidence="1" key="1">
    <citation type="journal article" date="2020" name="Fungal Divers.">
        <title>Resolving the Mortierellaceae phylogeny through synthesis of multi-gene phylogenetics and phylogenomics.</title>
        <authorList>
            <person name="Vandepol N."/>
            <person name="Liber J."/>
            <person name="Desiro A."/>
            <person name="Na H."/>
            <person name="Kennedy M."/>
            <person name="Barry K."/>
            <person name="Grigoriev I.V."/>
            <person name="Miller A.N."/>
            <person name="O'Donnell K."/>
            <person name="Stajich J.E."/>
            <person name="Bonito G."/>
        </authorList>
    </citation>
    <scope>NUCLEOTIDE SEQUENCE</scope>
    <source>
        <strain evidence="1">KOD1015</strain>
    </source>
</reference>
<comment type="caution">
    <text evidence="1">The sequence shown here is derived from an EMBL/GenBank/DDBJ whole genome shotgun (WGS) entry which is preliminary data.</text>
</comment>
<dbReference type="EMBL" id="JAABOA010004241">
    <property type="protein sequence ID" value="KAF9577893.1"/>
    <property type="molecule type" value="Genomic_DNA"/>
</dbReference>
<sequence length="563" mass="61113">MSCLWFYTAEGLKFAASVVKHEKFGPGASALLKRHSALSNDVDDRAADGSFAAVAGESIADETVVDESIADETVVDESFADGSVPDESFADESVPDEPIPLLLMNRLISRYHLVGSVTLFVAESKGTETDALSIILPRYYTHIAASLPYYDSLSSSDKRHQSSPTLPPRGAKRLNVSGQLIVTPSDEGIVRLALEFGVPFRDLGIRYVPSPMQPAEGLSSLLAGSPYEGLLSGSTWIEFPRCQRLSEEWDNILSGCWVETPLLNYATAALFAGCVLFNPRSRSSVLCLVAESYGRGVDVDVHCEKVTSIGDSVSPISQPSTSGFYPHATVCGIQHDTLDHRLVLGCKNFNILFTEVWRLDKDRSSERAFTAGCCWSAFPVGGNDEVRIFIDKRSFVLASDVASGMHDPRFDIDRLRQIRSHLCSAHSYRLGRASSCFISNMVSAQATSIFTLTLVYPASGDASLGSSVLSRIAREVNAKGRKAVLKKEVVTGVLKKVKADKSCAHYLGKILLLFDDKDEIGIFDDDGSLGLEDLLVGFADCVSGGLGRRNENVVVPQLTREMS</sequence>
<proteinExistence type="predicted"/>